<gene>
    <name evidence="2" type="ORF">CQA63_04545</name>
</gene>
<dbReference type="AlphaFoldDB" id="A0A3D8I4U6"/>
<accession>A0A3D8I4U6</accession>
<keyword evidence="1" id="KW-0732">Signal</keyword>
<dbReference type="RefSeq" id="WP_104700212.1">
    <property type="nucleotide sequence ID" value="NZ_FZPP01000022.1"/>
</dbReference>
<sequence>MFLSKLLFPLGLLGVFASSLLALECAPNDNCKYFRIGVGGAYHGLSSKDSQNADISSIGGYLSFSARGVLKSRLASELGGKIGLGSAQSKGDTFSQDIYAKNTLSIFNDFYFKLGLNIATSNVPLFINAIYGWDNFSTNTKSKGIGLSRSFIGGELDGYLPTNKARIEYLVGYYYFLSGNYVFANTNTSSKIAGSNYMFKASLGYAADITPQVGYYIKLIGKYENMSQSRQVENFSYPSSTNIVGMLEVGIEL</sequence>
<comment type="caution">
    <text evidence="2">The sequence shown here is derived from an EMBL/GenBank/DDBJ whole genome shotgun (WGS) entry which is preliminary data.</text>
</comment>
<dbReference type="OrthoDB" id="5325922at2"/>
<evidence type="ECO:0000256" key="1">
    <source>
        <dbReference type="SAM" id="SignalP"/>
    </source>
</evidence>
<dbReference type="EMBL" id="NXLR01000006">
    <property type="protein sequence ID" value="RDU60026.1"/>
    <property type="molecule type" value="Genomic_DNA"/>
</dbReference>
<evidence type="ECO:0008006" key="4">
    <source>
        <dbReference type="Google" id="ProtNLM"/>
    </source>
</evidence>
<name>A0A3D8I4U6_9HELI</name>
<organism evidence="2 3">
    <name type="scientific">Helicobacter marmotae</name>
    <dbReference type="NCBI Taxonomy" id="152490"/>
    <lineage>
        <taxon>Bacteria</taxon>
        <taxon>Pseudomonadati</taxon>
        <taxon>Campylobacterota</taxon>
        <taxon>Epsilonproteobacteria</taxon>
        <taxon>Campylobacterales</taxon>
        <taxon>Helicobacteraceae</taxon>
        <taxon>Helicobacter</taxon>
    </lineage>
</organism>
<protein>
    <recommendedName>
        <fullName evidence="4">Outer membrane beta-barrel protein</fullName>
    </recommendedName>
</protein>
<reference evidence="2 3" key="1">
    <citation type="submission" date="2018-04" db="EMBL/GenBank/DDBJ databases">
        <title>Novel Campyloabacter and Helicobacter Species and Strains.</title>
        <authorList>
            <person name="Mannion A.J."/>
            <person name="Shen Z."/>
            <person name="Fox J.G."/>
        </authorList>
    </citation>
    <scope>NUCLEOTIDE SEQUENCE [LARGE SCALE GENOMIC DNA]</scope>
    <source>
        <strain evidence="2 3">MIT 98-6070</strain>
    </source>
</reference>
<dbReference type="Proteomes" id="UP000256599">
    <property type="component" value="Unassembled WGS sequence"/>
</dbReference>
<evidence type="ECO:0000313" key="2">
    <source>
        <dbReference type="EMBL" id="RDU60026.1"/>
    </source>
</evidence>
<proteinExistence type="predicted"/>
<keyword evidence="3" id="KW-1185">Reference proteome</keyword>
<feature type="signal peptide" evidence="1">
    <location>
        <begin position="1"/>
        <end position="22"/>
    </location>
</feature>
<feature type="chain" id="PRO_5017533714" description="Outer membrane beta-barrel protein" evidence="1">
    <location>
        <begin position="23"/>
        <end position="253"/>
    </location>
</feature>
<evidence type="ECO:0000313" key="3">
    <source>
        <dbReference type="Proteomes" id="UP000256599"/>
    </source>
</evidence>